<dbReference type="STRING" id="640132.Srot_1297"/>
<dbReference type="GO" id="GO:0051301">
    <property type="term" value="P:cell division"/>
    <property type="evidence" value="ECO:0007669"/>
    <property type="project" value="UniProtKB-KW"/>
</dbReference>
<keyword evidence="7" id="KW-1185">Reference proteome</keyword>
<dbReference type="Gene3D" id="1.10.10.10">
    <property type="entry name" value="Winged helix-like DNA-binding domain superfamily/Winged helix DNA-binding domain"/>
    <property type="match status" value="2"/>
</dbReference>
<dbReference type="GO" id="GO:0051304">
    <property type="term" value="P:chromosome separation"/>
    <property type="evidence" value="ECO:0007669"/>
    <property type="project" value="InterPro"/>
</dbReference>
<evidence type="ECO:0000313" key="7">
    <source>
        <dbReference type="Proteomes" id="UP000002247"/>
    </source>
</evidence>
<keyword evidence="2" id="KW-0132">Cell division</keyword>
<protein>
    <submittedName>
        <fullName evidence="6">Chromosome segregation and condensation protein, ScpB</fullName>
    </submittedName>
</protein>
<dbReference type="Proteomes" id="UP000002247">
    <property type="component" value="Chromosome"/>
</dbReference>
<dbReference type="NCBIfam" id="TIGR00281">
    <property type="entry name" value="SMC-Scp complex subunit ScpB"/>
    <property type="match status" value="1"/>
</dbReference>
<keyword evidence="3" id="KW-0159">Chromosome partition</keyword>
<feature type="region of interest" description="Disordered" evidence="5">
    <location>
        <begin position="1"/>
        <end position="30"/>
    </location>
</feature>
<dbReference type="PANTHER" id="PTHR34298">
    <property type="entry name" value="SEGREGATION AND CONDENSATION PROTEIN B"/>
    <property type="match status" value="1"/>
</dbReference>
<sequence length="237" mass="25387">MSAPMDEGLRPFATQERAAANSAEEFEPELAPHEIADDELRAALEAMLLVVPAPTPARDFAEAVGQPLARIESALRALADELKSRRSGVELREVGDGWRFYTAGAQSWAVRAFLREQGRVKLSGAALETLAIAAYRQPVTRSQINAIRGVDSDGVLRSLVARELLAPTGTEPGSGAIVYETTDGFLEQLGIASLAELPDIEPLLPGPEAVEEILADPRLEAAQSAEPAPLVWNVDVE</sequence>
<dbReference type="InterPro" id="IPR005234">
    <property type="entry name" value="ScpB_csome_segregation"/>
</dbReference>
<dbReference type="EMBL" id="CP001958">
    <property type="protein sequence ID" value="ADG97766.1"/>
    <property type="molecule type" value="Genomic_DNA"/>
</dbReference>
<dbReference type="KEGG" id="srt:Srot_1297"/>
<proteinExistence type="predicted"/>
<dbReference type="InterPro" id="IPR036390">
    <property type="entry name" value="WH_DNA-bd_sf"/>
</dbReference>
<dbReference type="InterPro" id="IPR036388">
    <property type="entry name" value="WH-like_DNA-bd_sf"/>
</dbReference>
<dbReference type="AlphaFoldDB" id="D6ZFP2"/>
<dbReference type="SUPFAM" id="SSF46785">
    <property type="entry name" value="Winged helix' DNA-binding domain"/>
    <property type="match status" value="2"/>
</dbReference>
<evidence type="ECO:0000256" key="1">
    <source>
        <dbReference type="ARBA" id="ARBA00022490"/>
    </source>
</evidence>
<evidence type="ECO:0000256" key="3">
    <source>
        <dbReference type="ARBA" id="ARBA00022829"/>
    </source>
</evidence>
<keyword evidence="4" id="KW-0131">Cell cycle</keyword>
<dbReference type="HOGENOM" id="CLU_045647_5_1_11"/>
<evidence type="ECO:0000313" key="6">
    <source>
        <dbReference type="EMBL" id="ADG97766.1"/>
    </source>
</evidence>
<evidence type="ECO:0000256" key="2">
    <source>
        <dbReference type="ARBA" id="ARBA00022618"/>
    </source>
</evidence>
<dbReference type="RefSeq" id="WP_013138220.1">
    <property type="nucleotide sequence ID" value="NC_014168.1"/>
</dbReference>
<dbReference type="PANTHER" id="PTHR34298:SF2">
    <property type="entry name" value="SEGREGATION AND CONDENSATION PROTEIN B"/>
    <property type="match status" value="1"/>
</dbReference>
<accession>D6ZFP2</accession>
<keyword evidence="1" id="KW-0963">Cytoplasm</keyword>
<dbReference type="Pfam" id="PF04079">
    <property type="entry name" value="SMC_ScpB"/>
    <property type="match status" value="1"/>
</dbReference>
<gene>
    <name evidence="6" type="ordered locus">Srot_1297</name>
</gene>
<evidence type="ECO:0000256" key="5">
    <source>
        <dbReference type="SAM" id="MobiDB-lite"/>
    </source>
</evidence>
<name>D6ZFP2_SEGRD</name>
<dbReference type="eggNOG" id="COG1386">
    <property type="taxonomic scope" value="Bacteria"/>
</dbReference>
<reference evidence="6 7" key="1">
    <citation type="journal article" date="2010" name="Stand. Genomic Sci.">
        <title>Complete genome sequence of Segniliparus rotundus type strain (CDC 1076).</title>
        <authorList>
            <person name="Sikorski J."/>
            <person name="Lapidus A."/>
            <person name="Copeland A."/>
            <person name="Misra M."/>
            <person name="Glavina Del Rio T."/>
            <person name="Nolan M."/>
            <person name="Lucas S."/>
            <person name="Chen F."/>
            <person name="Tice H."/>
            <person name="Cheng J.F."/>
            <person name="Jando M."/>
            <person name="Schneider S."/>
            <person name="Bruce D."/>
            <person name="Goodwin L."/>
            <person name="Pitluck S."/>
            <person name="Liolios K."/>
            <person name="Mikhailova N."/>
            <person name="Pati A."/>
            <person name="Ivanova N."/>
            <person name="Mavromatis K."/>
            <person name="Chen A."/>
            <person name="Palaniappan K."/>
            <person name="Chertkov O."/>
            <person name="Land M."/>
            <person name="Hauser L."/>
            <person name="Chang Y.J."/>
            <person name="Jeffries C.D."/>
            <person name="Brettin T."/>
            <person name="Detter J.C."/>
            <person name="Han C."/>
            <person name="Rohde M."/>
            <person name="Goker M."/>
            <person name="Bristow J."/>
            <person name="Eisen J.A."/>
            <person name="Markowitz V."/>
            <person name="Hugenholtz P."/>
            <person name="Kyrpides N.C."/>
            <person name="Klenk H.P."/>
        </authorList>
    </citation>
    <scope>NUCLEOTIDE SEQUENCE [LARGE SCALE GENOMIC DNA]</scope>
    <source>
        <strain evidence="7">ATCC BAA-972 / CDC 1076 / CIP 108378 / DSM 44985 / JCM 13578</strain>
    </source>
</reference>
<organism evidence="6 7">
    <name type="scientific">Segniliparus rotundus (strain ATCC BAA-972 / CDC 1076 / CIP 108378 / DSM 44985 / JCM 13578)</name>
    <dbReference type="NCBI Taxonomy" id="640132"/>
    <lineage>
        <taxon>Bacteria</taxon>
        <taxon>Bacillati</taxon>
        <taxon>Actinomycetota</taxon>
        <taxon>Actinomycetes</taxon>
        <taxon>Mycobacteriales</taxon>
        <taxon>Segniliparaceae</taxon>
        <taxon>Segniliparus</taxon>
    </lineage>
</organism>
<evidence type="ECO:0000256" key="4">
    <source>
        <dbReference type="ARBA" id="ARBA00023306"/>
    </source>
</evidence>